<feature type="compositionally biased region" description="Basic and acidic residues" evidence="1">
    <location>
        <begin position="62"/>
        <end position="79"/>
    </location>
</feature>
<dbReference type="AlphaFoldDB" id="A0A0C9SQU1"/>
<accession>A0A0C9SQU1</accession>
<gene>
    <name evidence="2" type="ORF">PLICRDRAFT_46393</name>
</gene>
<feature type="compositionally biased region" description="Polar residues" evidence="1">
    <location>
        <begin position="38"/>
        <end position="58"/>
    </location>
</feature>
<name>A0A0C9SQU1_PLICR</name>
<proteinExistence type="predicted"/>
<dbReference type="Proteomes" id="UP000053263">
    <property type="component" value="Unassembled WGS sequence"/>
</dbReference>
<feature type="region of interest" description="Disordered" evidence="1">
    <location>
        <begin position="1"/>
        <end position="79"/>
    </location>
</feature>
<dbReference type="EMBL" id="KN832572">
    <property type="protein sequence ID" value="KII84062.1"/>
    <property type="molecule type" value="Genomic_DNA"/>
</dbReference>
<feature type="compositionally biased region" description="Basic and acidic residues" evidence="1">
    <location>
        <begin position="13"/>
        <end position="25"/>
    </location>
</feature>
<reference evidence="2 3" key="1">
    <citation type="submission" date="2014-06" db="EMBL/GenBank/DDBJ databases">
        <title>Evolutionary Origins and Diversification of the Mycorrhizal Mutualists.</title>
        <authorList>
            <consortium name="DOE Joint Genome Institute"/>
            <consortium name="Mycorrhizal Genomics Consortium"/>
            <person name="Kohler A."/>
            <person name="Kuo A."/>
            <person name="Nagy L.G."/>
            <person name="Floudas D."/>
            <person name="Copeland A."/>
            <person name="Barry K.W."/>
            <person name="Cichocki N."/>
            <person name="Veneault-Fourrey C."/>
            <person name="LaButti K."/>
            <person name="Lindquist E.A."/>
            <person name="Lipzen A."/>
            <person name="Lundell T."/>
            <person name="Morin E."/>
            <person name="Murat C."/>
            <person name="Riley R."/>
            <person name="Ohm R."/>
            <person name="Sun H."/>
            <person name="Tunlid A."/>
            <person name="Henrissat B."/>
            <person name="Grigoriev I.V."/>
            <person name="Hibbett D.S."/>
            <person name="Martin F."/>
        </authorList>
    </citation>
    <scope>NUCLEOTIDE SEQUENCE [LARGE SCALE GENOMIC DNA]</scope>
    <source>
        <strain evidence="2 3">FD-325 SS-3</strain>
    </source>
</reference>
<protein>
    <submittedName>
        <fullName evidence="2">Uncharacterized protein</fullName>
    </submittedName>
</protein>
<organism evidence="2 3">
    <name type="scientific">Plicaturopsis crispa FD-325 SS-3</name>
    <dbReference type="NCBI Taxonomy" id="944288"/>
    <lineage>
        <taxon>Eukaryota</taxon>
        <taxon>Fungi</taxon>
        <taxon>Dikarya</taxon>
        <taxon>Basidiomycota</taxon>
        <taxon>Agaricomycotina</taxon>
        <taxon>Agaricomycetes</taxon>
        <taxon>Agaricomycetidae</taxon>
        <taxon>Amylocorticiales</taxon>
        <taxon>Amylocorticiaceae</taxon>
        <taxon>Plicatura</taxon>
        <taxon>Plicaturopsis crispa</taxon>
    </lineage>
</organism>
<keyword evidence="3" id="KW-1185">Reference proteome</keyword>
<evidence type="ECO:0000313" key="2">
    <source>
        <dbReference type="EMBL" id="KII84062.1"/>
    </source>
</evidence>
<sequence>MSCAVVHAGPSIRKSEHYAQGEPRRVAHVARSSKHADSLSSEPRSQRQASCISQNVSAQRRHGLERMHRVSTRDWTRDL</sequence>
<evidence type="ECO:0000256" key="1">
    <source>
        <dbReference type="SAM" id="MobiDB-lite"/>
    </source>
</evidence>
<dbReference type="HOGENOM" id="CLU_2607001_0_0_1"/>
<evidence type="ECO:0000313" key="3">
    <source>
        <dbReference type="Proteomes" id="UP000053263"/>
    </source>
</evidence>